<dbReference type="AlphaFoldDB" id="A0A7Y6M711"/>
<evidence type="ECO:0000313" key="3">
    <source>
        <dbReference type="EMBL" id="NUW36215.1"/>
    </source>
</evidence>
<dbReference type="RefSeq" id="WP_175593658.1">
    <property type="nucleotide sequence ID" value="NZ_JABWGN010000014.1"/>
</dbReference>
<evidence type="ECO:0000256" key="1">
    <source>
        <dbReference type="SAM" id="MobiDB-lite"/>
    </source>
</evidence>
<evidence type="ECO:0000313" key="4">
    <source>
        <dbReference type="Proteomes" id="UP000586042"/>
    </source>
</evidence>
<dbReference type="Pfam" id="PF01814">
    <property type="entry name" value="Hemerythrin"/>
    <property type="match status" value="1"/>
</dbReference>
<dbReference type="PANTHER" id="PTHR38048">
    <property type="entry name" value="EXPRESSED PROTEIN"/>
    <property type="match status" value="1"/>
</dbReference>
<dbReference type="Gene3D" id="1.20.120.520">
    <property type="entry name" value="nmb1532 protein domain like"/>
    <property type="match status" value="1"/>
</dbReference>
<gene>
    <name evidence="3" type="ORF">HTZ77_33100</name>
</gene>
<feature type="region of interest" description="Disordered" evidence="1">
    <location>
        <begin position="1"/>
        <end position="37"/>
    </location>
</feature>
<dbReference type="PANTHER" id="PTHR38048:SF2">
    <property type="entry name" value="HEMERYTHRIN-LIKE DOMAIN-CONTAINING PROTEIN"/>
    <property type="match status" value="1"/>
</dbReference>
<evidence type="ECO:0000259" key="2">
    <source>
        <dbReference type="Pfam" id="PF01814"/>
    </source>
</evidence>
<feature type="compositionally biased region" description="Basic and acidic residues" evidence="1">
    <location>
        <begin position="20"/>
        <end position="37"/>
    </location>
</feature>
<sequence>MHTHHEASPDELAELAELDEAGRPRAPKPDPAELTPEERRLGQHLAAVHDGYRHEMRQVVTAAEQVAAGTLDPEALRSQINRLTMRQNLWTLGAFCASFCRLVTIHHTIEDENLFPAIAERDSGLAPVVAKLSQEHEVIAGLLTALDEACVRLVAGSAEVEEVRARAVRLTEVLSSHFAYEEEELAGPIGRLRIQI</sequence>
<dbReference type="CDD" id="cd12108">
    <property type="entry name" value="Hr-like"/>
    <property type="match status" value="1"/>
</dbReference>
<reference evidence="3 4" key="1">
    <citation type="submission" date="2020-06" db="EMBL/GenBank/DDBJ databases">
        <title>Nonomuraea sp. SMC257, a novel actinomycete isolated from soil.</title>
        <authorList>
            <person name="Chanama M."/>
        </authorList>
    </citation>
    <scope>NUCLEOTIDE SEQUENCE [LARGE SCALE GENOMIC DNA]</scope>
    <source>
        <strain evidence="3 4">SMC257</strain>
    </source>
</reference>
<protein>
    <submittedName>
        <fullName evidence="3">Hemerythrin domain-containing protein</fullName>
    </submittedName>
</protein>
<proteinExistence type="predicted"/>
<dbReference type="EMBL" id="JABWGN010000014">
    <property type="protein sequence ID" value="NUW36215.1"/>
    <property type="molecule type" value="Genomic_DNA"/>
</dbReference>
<organism evidence="3 4">
    <name type="scientific">Nonomuraea montanisoli</name>
    <dbReference type="NCBI Taxonomy" id="2741721"/>
    <lineage>
        <taxon>Bacteria</taxon>
        <taxon>Bacillati</taxon>
        <taxon>Actinomycetota</taxon>
        <taxon>Actinomycetes</taxon>
        <taxon>Streptosporangiales</taxon>
        <taxon>Streptosporangiaceae</taxon>
        <taxon>Nonomuraea</taxon>
    </lineage>
</organism>
<feature type="domain" description="Hemerythrin-like" evidence="2">
    <location>
        <begin position="89"/>
        <end position="186"/>
    </location>
</feature>
<dbReference type="InterPro" id="IPR053206">
    <property type="entry name" value="Dimeric_xanthone_biosynth"/>
</dbReference>
<comment type="caution">
    <text evidence="3">The sequence shown here is derived from an EMBL/GenBank/DDBJ whole genome shotgun (WGS) entry which is preliminary data.</text>
</comment>
<dbReference type="Proteomes" id="UP000586042">
    <property type="component" value="Unassembled WGS sequence"/>
</dbReference>
<feature type="compositionally biased region" description="Acidic residues" evidence="1">
    <location>
        <begin position="9"/>
        <end position="19"/>
    </location>
</feature>
<keyword evidence="4" id="KW-1185">Reference proteome</keyword>
<dbReference type="InterPro" id="IPR012312">
    <property type="entry name" value="Hemerythrin-like"/>
</dbReference>
<accession>A0A7Y6M711</accession>
<name>A0A7Y6M711_9ACTN</name>